<sequence length="259" mass="30143">MIWGYIRWNASPEILSVGPLTLRWYGLLFATGFFVGFYIMQWIYRTEKRPEKDLDTLLWYLLIGTVVGARLGHCLFYEPAYYLSHPWDILKVWEGGLASHGGTAGVVLALYLYSQKRPDQPFLWVADRLTVPTALAATCIRLGNLFNSEIYGKITTLPWAFIFERVDPHPRHPTQLYEAIAYLTLFFLLLALYRKGIYSKWHTGKPLGFFFLWVFGMRFVIEWVKEPQEAFDLGLPLNMGQLLSIPFLLVGLYLFLRKR</sequence>
<comment type="function">
    <text evidence="7">Catalyzes the transfer of the diacylglyceryl group from phosphatidylglycerol to the sulfhydryl group of the N-terminal cysteine of a prolipoprotein, the first step in the formation of mature lipoproteins.</text>
</comment>
<accession>H5SNU5</accession>
<dbReference type="EMBL" id="AP011785">
    <property type="protein sequence ID" value="BAL57831.1"/>
    <property type="molecule type" value="Genomic_DNA"/>
</dbReference>
<proteinExistence type="inferred from homology"/>
<comment type="pathway">
    <text evidence="7">Protein modification; lipoprotein biosynthesis (diacylglyceryl transfer).</text>
</comment>
<keyword evidence="2 7" id="KW-1003">Cell membrane</keyword>
<dbReference type="EC" id="2.5.1.145" evidence="7"/>
<dbReference type="AlphaFoldDB" id="H5SNU5"/>
<dbReference type="HAMAP" id="MF_01147">
    <property type="entry name" value="Lgt"/>
    <property type="match status" value="1"/>
</dbReference>
<comment type="catalytic activity">
    <reaction evidence="7">
        <text>L-cysteinyl-[prolipoprotein] + a 1,2-diacyl-sn-glycero-3-phospho-(1'-sn-glycerol) = an S-1,2-diacyl-sn-glyceryl-L-cysteinyl-[prolipoprotein] + sn-glycerol 1-phosphate + H(+)</text>
        <dbReference type="Rhea" id="RHEA:56712"/>
        <dbReference type="Rhea" id="RHEA-COMP:14679"/>
        <dbReference type="Rhea" id="RHEA-COMP:14680"/>
        <dbReference type="ChEBI" id="CHEBI:15378"/>
        <dbReference type="ChEBI" id="CHEBI:29950"/>
        <dbReference type="ChEBI" id="CHEBI:57685"/>
        <dbReference type="ChEBI" id="CHEBI:64716"/>
        <dbReference type="ChEBI" id="CHEBI:140658"/>
        <dbReference type="EC" id="2.5.1.145"/>
    </reaction>
</comment>
<dbReference type="UniPathway" id="UPA00664"/>
<gene>
    <name evidence="7" type="primary">lgt</name>
    <name evidence="8" type="ORF">HGMM_F52E02C14</name>
</gene>
<feature type="transmembrane region" description="Helical" evidence="7">
    <location>
        <begin position="206"/>
        <end position="224"/>
    </location>
</feature>
<comment type="similarity">
    <text evidence="1 7">Belongs to the Lgt family.</text>
</comment>
<keyword evidence="3 7" id="KW-0808">Transferase</keyword>
<organism evidence="8">
    <name type="scientific">uncultured Bacteroidota bacterium</name>
    <dbReference type="NCBI Taxonomy" id="152509"/>
    <lineage>
        <taxon>Bacteria</taxon>
        <taxon>Pseudomonadati</taxon>
        <taxon>Bacteroidota</taxon>
        <taxon>environmental samples</taxon>
    </lineage>
</organism>
<feature type="transmembrane region" description="Helical" evidence="7">
    <location>
        <begin position="176"/>
        <end position="194"/>
    </location>
</feature>
<evidence type="ECO:0000256" key="3">
    <source>
        <dbReference type="ARBA" id="ARBA00022679"/>
    </source>
</evidence>
<evidence type="ECO:0000256" key="6">
    <source>
        <dbReference type="ARBA" id="ARBA00023136"/>
    </source>
</evidence>
<protein>
    <recommendedName>
        <fullName evidence="7">Phosphatidylglycerol--prolipoprotein diacylglyceryl transferase</fullName>
        <ecNumber evidence="7">2.5.1.145</ecNumber>
    </recommendedName>
</protein>
<evidence type="ECO:0000256" key="5">
    <source>
        <dbReference type="ARBA" id="ARBA00022989"/>
    </source>
</evidence>
<keyword evidence="5 7" id="KW-1133">Transmembrane helix</keyword>
<evidence type="ECO:0000256" key="7">
    <source>
        <dbReference type="HAMAP-Rule" id="MF_01147"/>
    </source>
</evidence>
<dbReference type="Pfam" id="PF01790">
    <property type="entry name" value="LGT"/>
    <property type="match status" value="1"/>
</dbReference>
<feature type="binding site" evidence="7">
    <location>
        <position position="141"/>
    </location>
    <ligand>
        <name>a 1,2-diacyl-sn-glycero-3-phospho-(1'-sn-glycerol)</name>
        <dbReference type="ChEBI" id="CHEBI:64716"/>
    </ligand>
</feature>
<keyword evidence="4 7" id="KW-0812">Transmembrane</keyword>
<evidence type="ECO:0000256" key="2">
    <source>
        <dbReference type="ARBA" id="ARBA00022475"/>
    </source>
</evidence>
<evidence type="ECO:0000313" key="8">
    <source>
        <dbReference type="EMBL" id="BAL57831.1"/>
    </source>
</evidence>
<keyword evidence="6 7" id="KW-0472">Membrane</keyword>
<reference evidence="8" key="2">
    <citation type="journal article" date="2012" name="PLoS ONE">
        <title>A Deeply Branching Thermophilic Bacterium with an Ancient Acetyl-CoA Pathway Dominates a Subsurface Ecosystem.</title>
        <authorList>
            <person name="Takami H."/>
            <person name="Noguchi H."/>
            <person name="Takaki Y."/>
            <person name="Uchiyama I."/>
            <person name="Toyoda A."/>
            <person name="Nishi S."/>
            <person name="Chee G.-J."/>
            <person name="Arai W."/>
            <person name="Nunoura T."/>
            <person name="Itoh T."/>
            <person name="Hattori M."/>
            <person name="Takai K."/>
        </authorList>
    </citation>
    <scope>NUCLEOTIDE SEQUENCE</scope>
</reference>
<comment type="subcellular location">
    <subcellularLocation>
        <location evidence="7">Cell membrane</location>
        <topology evidence="7">Multi-pass membrane protein</topology>
    </subcellularLocation>
</comment>
<dbReference type="PANTHER" id="PTHR30589:SF0">
    <property type="entry name" value="PHOSPHATIDYLGLYCEROL--PROLIPOPROTEIN DIACYLGLYCERYL TRANSFERASE"/>
    <property type="match status" value="1"/>
</dbReference>
<keyword evidence="8" id="KW-0328">Glycosyltransferase</keyword>
<feature type="transmembrane region" description="Helical" evidence="7">
    <location>
        <begin position="97"/>
        <end position="113"/>
    </location>
</feature>
<feature type="transmembrane region" description="Helical" evidence="7">
    <location>
        <begin position="24"/>
        <end position="44"/>
    </location>
</feature>
<evidence type="ECO:0000256" key="1">
    <source>
        <dbReference type="ARBA" id="ARBA00007150"/>
    </source>
</evidence>
<feature type="transmembrane region" description="Helical" evidence="7">
    <location>
        <begin position="56"/>
        <end position="77"/>
    </location>
</feature>
<dbReference type="GO" id="GO:0042158">
    <property type="term" value="P:lipoprotein biosynthetic process"/>
    <property type="evidence" value="ECO:0007669"/>
    <property type="project" value="UniProtKB-UniRule"/>
</dbReference>
<dbReference type="GO" id="GO:0005886">
    <property type="term" value="C:plasma membrane"/>
    <property type="evidence" value="ECO:0007669"/>
    <property type="project" value="UniProtKB-SubCell"/>
</dbReference>
<dbReference type="InterPro" id="IPR001640">
    <property type="entry name" value="Lgt"/>
</dbReference>
<name>H5SNU5_9BACT</name>
<dbReference type="GO" id="GO:0008961">
    <property type="term" value="F:phosphatidylglycerol-prolipoprotein diacylglyceryl transferase activity"/>
    <property type="evidence" value="ECO:0007669"/>
    <property type="project" value="UniProtKB-UniRule"/>
</dbReference>
<dbReference type="NCBIfam" id="TIGR00544">
    <property type="entry name" value="lgt"/>
    <property type="match status" value="1"/>
</dbReference>
<dbReference type="PANTHER" id="PTHR30589">
    <property type="entry name" value="PROLIPOPROTEIN DIACYLGLYCERYL TRANSFERASE"/>
    <property type="match status" value="1"/>
</dbReference>
<reference evidence="8" key="1">
    <citation type="journal article" date="2005" name="Environ. Microbiol.">
        <title>Genetic and functional properties of uncultivated thermophilic crenarchaeotes from a subsurface gold mine as revealed by analysis of genome fragments.</title>
        <authorList>
            <person name="Nunoura T."/>
            <person name="Hirayama H."/>
            <person name="Takami H."/>
            <person name="Oida H."/>
            <person name="Nishi S."/>
            <person name="Shimamura S."/>
            <person name="Suzuki Y."/>
            <person name="Inagaki F."/>
            <person name="Takai K."/>
            <person name="Nealson K.H."/>
            <person name="Horikoshi K."/>
        </authorList>
    </citation>
    <scope>NUCLEOTIDE SEQUENCE</scope>
</reference>
<feature type="transmembrane region" description="Helical" evidence="7">
    <location>
        <begin position="236"/>
        <end position="256"/>
    </location>
</feature>
<evidence type="ECO:0000256" key="4">
    <source>
        <dbReference type="ARBA" id="ARBA00022692"/>
    </source>
</evidence>